<dbReference type="AlphaFoldDB" id="A0A1Q9DYD3"/>
<name>A0A1Q9DYD3_SYMMI</name>
<proteinExistence type="predicted"/>
<dbReference type="EMBL" id="LSRX01000337">
    <property type="protein sequence ID" value="OLQ00167.1"/>
    <property type="molecule type" value="Genomic_DNA"/>
</dbReference>
<sequence>VVTHVMQGLENYTEAIEKERNKAPPQEGMIKVIVEPEGKTEKRRRTETAEG</sequence>
<accession>A0A1Q9DYD3</accession>
<protein>
    <submittedName>
        <fullName evidence="1">Uncharacterized protein</fullName>
    </submittedName>
</protein>
<organism evidence="1 2">
    <name type="scientific">Symbiodinium microadriaticum</name>
    <name type="common">Dinoflagellate</name>
    <name type="synonym">Zooxanthella microadriatica</name>
    <dbReference type="NCBI Taxonomy" id="2951"/>
    <lineage>
        <taxon>Eukaryota</taxon>
        <taxon>Sar</taxon>
        <taxon>Alveolata</taxon>
        <taxon>Dinophyceae</taxon>
        <taxon>Suessiales</taxon>
        <taxon>Symbiodiniaceae</taxon>
        <taxon>Symbiodinium</taxon>
    </lineage>
</organism>
<evidence type="ECO:0000313" key="2">
    <source>
        <dbReference type="Proteomes" id="UP000186817"/>
    </source>
</evidence>
<gene>
    <name evidence="1" type="ORF">AK812_SmicGene17217</name>
</gene>
<comment type="caution">
    <text evidence="1">The sequence shown here is derived from an EMBL/GenBank/DDBJ whole genome shotgun (WGS) entry which is preliminary data.</text>
</comment>
<dbReference type="Proteomes" id="UP000186817">
    <property type="component" value="Unassembled WGS sequence"/>
</dbReference>
<reference evidence="1 2" key="1">
    <citation type="submission" date="2016-02" db="EMBL/GenBank/DDBJ databases">
        <title>Genome analysis of coral dinoflagellate symbionts highlights evolutionary adaptations to a symbiotic lifestyle.</title>
        <authorList>
            <person name="Aranda M."/>
            <person name="Li Y."/>
            <person name="Liew Y.J."/>
            <person name="Baumgarten S."/>
            <person name="Simakov O."/>
            <person name="Wilson M."/>
            <person name="Piel J."/>
            <person name="Ashoor H."/>
            <person name="Bougouffa S."/>
            <person name="Bajic V.B."/>
            <person name="Ryu T."/>
            <person name="Ravasi T."/>
            <person name="Bayer T."/>
            <person name="Micklem G."/>
            <person name="Kim H."/>
            <person name="Bhak J."/>
            <person name="Lajeunesse T.C."/>
            <person name="Voolstra C.R."/>
        </authorList>
    </citation>
    <scope>NUCLEOTIDE SEQUENCE [LARGE SCALE GENOMIC DNA]</scope>
    <source>
        <strain evidence="1 2">CCMP2467</strain>
    </source>
</reference>
<feature type="non-terminal residue" evidence="1">
    <location>
        <position position="1"/>
    </location>
</feature>
<evidence type="ECO:0000313" key="1">
    <source>
        <dbReference type="EMBL" id="OLQ00167.1"/>
    </source>
</evidence>
<keyword evidence="2" id="KW-1185">Reference proteome</keyword>